<protein>
    <submittedName>
        <fullName evidence="1">Uncharacterized protein</fullName>
    </submittedName>
</protein>
<evidence type="ECO:0000313" key="2">
    <source>
        <dbReference type="Proteomes" id="UP001595665"/>
    </source>
</evidence>
<proteinExistence type="predicted"/>
<accession>A0ABV7PGR8</accession>
<sequence length="142" mass="15652">MEHDAAWIDNSNGDLLQYDFFAPSHWTTERVGAEQAAIADLIDSVELQDLAPAPRWLQLARRLPGPLRAALLAELRAGNQLAGIGSAGWPGEGSIVVNMRDRFSAARHAPPFGVTWRAPEDAHYAREELRQRVGAVEFLILT</sequence>
<name>A0ABV7PGR8_9BURK</name>
<reference evidence="2" key="1">
    <citation type="journal article" date="2019" name="Int. J. Syst. Evol. Microbiol.">
        <title>The Global Catalogue of Microorganisms (GCM) 10K type strain sequencing project: providing services to taxonomists for standard genome sequencing and annotation.</title>
        <authorList>
            <consortium name="The Broad Institute Genomics Platform"/>
            <consortium name="The Broad Institute Genome Sequencing Center for Infectious Disease"/>
            <person name="Wu L."/>
            <person name="Ma J."/>
        </authorList>
    </citation>
    <scope>NUCLEOTIDE SEQUENCE [LARGE SCALE GENOMIC DNA]</scope>
    <source>
        <strain evidence="2">CCM 7480</strain>
    </source>
</reference>
<dbReference type="Proteomes" id="UP001595665">
    <property type="component" value="Unassembled WGS sequence"/>
</dbReference>
<keyword evidence="2" id="KW-1185">Reference proteome</keyword>
<dbReference type="RefSeq" id="WP_312551314.1">
    <property type="nucleotide sequence ID" value="NZ_JBHRVV010000001.1"/>
</dbReference>
<gene>
    <name evidence="1" type="ORF">ACFOPH_05200</name>
</gene>
<organism evidence="1 2">
    <name type="scientific">Massilia haematophila</name>
    <dbReference type="NCBI Taxonomy" id="457923"/>
    <lineage>
        <taxon>Bacteria</taxon>
        <taxon>Pseudomonadati</taxon>
        <taxon>Pseudomonadota</taxon>
        <taxon>Betaproteobacteria</taxon>
        <taxon>Burkholderiales</taxon>
        <taxon>Oxalobacteraceae</taxon>
        <taxon>Telluria group</taxon>
        <taxon>Massilia</taxon>
    </lineage>
</organism>
<evidence type="ECO:0000313" key="1">
    <source>
        <dbReference type="EMBL" id="MFC3457641.1"/>
    </source>
</evidence>
<comment type="caution">
    <text evidence="1">The sequence shown here is derived from an EMBL/GenBank/DDBJ whole genome shotgun (WGS) entry which is preliminary data.</text>
</comment>
<dbReference type="EMBL" id="JBHRVV010000001">
    <property type="protein sequence ID" value="MFC3457641.1"/>
    <property type="molecule type" value="Genomic_DNA"/>
</dbReference>